<dbReference type="InterPro" id="IPR057326">
    <property type="entry name" value="KR_dom"/>
</dbReference>
<sequence>MARIALVTGGMGGIGSAICRALADAGHTVVSTYSKPGRETAWLADMKELGYDFHAQLCDVTDFDACRALVAKVTAEIGPIDILVNNAGITRDASFRKMGKDDWDAVLATNLDSMFNMTKPVVETMMERGFGRIISISSINGQKGQFGQANYCAAKAGMHGFTMALAQEVARKGVTVNTISPGYIGTDMVMAVPEDVRGKIIAQIPVGRLGKPEEVAGLVSYLASDAAAFITGADFAINGGQHMM</sequence>
<dbReference type="CDD" id="cd05333">
    <property type="entry name" value="BKR_SDR_c"/>
    <property type="match status" value="1"/>
</dbReference>
<dbReference type="SMART" id="SM00822">
    <property type="entry name" value="PKS_KR"/>
    <property type="match status" value="1"/>
</dbReference>
<dbReference type="SUPFAM" id="SSF51735">
    <property type="entry name" value="NAD(P)-binding Rossmann-fold domains"/>
    <property type="match status" value="1"/>
</dbReference>
<dbReference type="PRINTS" id="PR00080">
    <property type="entry name" value="SDRFAMILY"/>
</dbReference>
<dbReference type="PANTHER" id="PTHR42879">
    <property type="entry name" value="3-OXOACYL-(ACYL-CARRIER-PROTEIN) REDUCTASE"/>
    <property type="match status" value="1"/>
</dbReference>
<dbReference type="FunFam" id="3.40.50.720:FF:000173">
    <property type="entry name" value="3-oxoacyl-[acyl-carrier protein] reductase"/>
    <property type="match status" value="1"/>
</dbReference>
<evidence type="ECO:0000313" key="6">
    <source>
        <dbReference type="Proteomes" id="UP000482578"/>
    </source>
</evidence>
<dbReference type="PROSITE" id="PS00061">
    <property type="entry name" value="ADH_SHORT"/>
    <property type="match status" value="1"/>
</dbReference>
<dbReference type="PANTHER" id="PTHR42879:SF2">
    <property type="entry name" value="3-OXOACYL-[ACYL-CARRIER-PROTEIN] REDUCTASE FABG"/>
    <property type="match status" value="1"/>
</dbReference>
<dbReference type="GO" id="GO:0018454">
    <property type="term" value="F:acetoacetyl-CoA reductase activity"/>
    <property type="evidence" value="ECO:0007669"/>
    <property type="project" value="InterPro"/>
</dbReference>
<dbReference type="EMBL" id="JAAGAA010000014">
    <property type="protein sequence ID" value="NDV13999.1"/>
    <property type="molecule type" value="Genomic_DNA"/>
</dbReference>
<dbReference type="Pfam" id="PF00106">
    <property type="entry name" value="adh_short"/>
    <property type="match status" value="1"/>
</dbReference>
<dbReference type="AlphaFoldDB" id="A0A6B2KVG7"/>
<accession>A0A6B2KVG7</accession>
<dbReference type="InterPro" id="IPR002347">
    <property type="entry name" value="SDR_fam"/>
</dbReference>
<dbReference type="InterPro" id="IPR050259">
    <property type="entry name" value="SDR"/>
</dbReference>
<comment type="caution">
    <text evidence="5">The sequence shown here is derived from an EMBL/GenBank/DDBJ whole genome shotgun (WGS) entry which is preliminary data.</text>
</comment>
<reference evidence="5 6" key="1">
    <citation type="submission" date="2020-02" db="EMBL/GenBank/DDBJ databases">
        <authorList>
            <person name="Yang Z."/>
        </authorList>
    </citation>
    <scope>NUCLEOTIDE SEQUENCE [LARGE SCALE GENOMIC DNA]</scope>
    <source>
        <strain evidence="5 6">HX-7-9</strain>
    </source>
</reference>
<evidence type="ECO:0000259" key="4">
    <source>
        <dbReference type="SMART" id="SM00822"/>
    </source>
</evidence>
<dbReference type="Proteomes" id="UP000482578">
    <property type="component" value="Unassembled WGS sequence"/>
</dbReference>
<organism evidence="5 6">
    <name type="scientific">Crenobacter caeni</name>
    <dbReference type="NCBI Taxonomy" id="2705474"/>
    <lineage>
        <taxon>Bacteria</taxon>
        <taxon>Pseudomonadati</taxon>
        <taxon>Pseudomonadota</taxon>
        <taxon>Betaproteobacteria</taxon>
        <taxon>Neisseriales</taxon>
        <taxon>Neisseriaceae</taxon>
        <taxon>Crenobacter</taxon>
    </lineage>
</organism>
<dbReference type="GO" id="GO:0032787">
    <property type="term" value="P:monocarboxylic acid metabolic process"/>
    <property type="evidence" value="ECO:0007669"/>
    <property type="project" value="UniProtKB-ARBA"/>
</dbReference>
<evidence type="ECO:0000256" key="2">
    <source>
        <dbReference type="ARBA" id="ARBA00023002"/>
    </source>
</evidence>
<dbReference type="GO" id="GO:0005737">
    <property type="term" value="C:cytoplasm"/>
    <property type="evidence" value="ECO:0007669"/>
    <property type="project" value="InterPro"/>
</dbReference>
<dbReference type="RefSeq" id="WP_163317487.1">
    <property type="nucleotide sequence ID" value="NZ_JAAGAA010000014.1"/>
</dbReference>
<dbReference type="GO" id="GO:0042619">
    <property type="term" value="P:poly-hydroxybutyrate biosynthetic process"/>
    <property type="evidence" value="ECO:0007669"/>
    <property type="project" value="InterPro"/>
</dbReference>
<dbReference type="NCBIfam" id="NF009464">
    <property type="entry name" value="PRK12824.1"/>
    <property type="match status" value="1"/>
</dbReference>
<gene>
    <name evidence="5" type="ORF">GZH52_14590</name>
</gene>
<keyword evidence="6" id="KW-1185">Reference proteome</keyword>
<dbReference type="InterPro" id="IPR011283">
    <property type="entry name" value="Acetoacetyl-CoA_reductase"/>
</dbReference>
<dbReference type="NCBIfam" id="NF009466">
    <property type="entry name" value="PRK12826.1-2"/>
    <property type="match status" value="1"/>
</dbReference>
<dbReference type="InterPro" id="IPR020904">
    <property type="entry name" value="Sc_DH/Rdtase_CS"/>
</dbReference>
<evidence type="ECO:0000256" key="3">
    <source>
        <dbReference type="RuleBase" id="RU000363"/>
    </source>
</evidence>
<name>A0A6B2KVG7_9NEIS</name>
<evidence type="ECO:0000313" key="5">
    <source>
        <dbReference type="EMBL" id="NDV13999.1"/>
    </source>
</evidence>
<proteinExistence type="inferred from homology"/>
<comment type="similarity">
    <text evidence="1 3">Belongs to the short-chain dehydrogenases/reductases (SDR) family.</text>
</comment>
<dbReference type="Gene3D" id="3.40.50.720">
    <property type="entry name" value="NAD(P)-binding Rossmann-like Domain"/>
    <property type="match status" value="1"/>
</dbReference>
<dbReference type="InterPro" id="IPR036291">
    <property type="entry name" value="NAD(P)-bd_dom_sf"/>
</dbReference>
<dbReference type="PRINTS" id="PR00081">
    <property type="entry name" value="GDHRDH"/>
</dbReference>
<feature type="domain" description="Ketoreductase" evidence="4">
    <location>
        <begin position="3"/>
        <end position="182"/>
    </location>
</feature>
<dbReference type="NCBIfam" id="TIGR01829">
    <property type="entry name" value="AcAcCoA_reduct"/>
    <property type="match status" value="1"/>
</dbReference>
<evidence type="ECO:0000256" key="1">
    <source>
        <dbReference type="ARBA" id="ARBA00006484"/>
    </source>
</evidence>
<keyword evidence="2" id="KW-0560">Oxidoreductase</keyword>
<protein>
    <submittedName>
        <fullName evidence="5">Beta-ketoacyl-ACP reductase</fullName>
    </submittedName>
</protein>